<feature type="domain" description="Sulfotransferase" evidence="4">
    <location>
        <begin position="81"/>
        <end position="344"/>
    </location>
</feature>
<dbReference type="InterPro" id="IPR000863">
    <property type="entry name" value="Sulfotransferase_dom"/>
</dbReference>
<dbReference type="PANTHER" id="PTHR11783">
    <property type="entry name" value="SULFOTRANSFERASE SULT"/>
    <property type="match status" value="1"/>
</dbReference>
<accession>A0A1R3K3K5</accession>
<dbReference type="EMBL" id="AWUE01014734">
    <property type="protein sequence ID" value="OMP01651.1"/>
    <property type="molecule type" value="Genomic_DNA"/>
</dbReference>
<reference evidence="6" key="1">
    <citation type="submission" date="2013-09" db="EMBL/GenBank/DDBJ databases">
        <title>Corchorus olitorius genome sequencing.</title>
        <authorList>
            <person name="Alam M."/>
            <person name="Haque M.S."/>
            <person name="Islam M.S."/>
            <person name="Emdad E.M."/>
            <person name="Islam M.M."/>
            <person name="Ahmed B."/>
            <person name="Halim A."/>
            <person name="Hossen Q.M.M."/>
            <person name="Hossain M.Z."/>
            <person name="Ahmed R."/>
            <person name="Khan M.M."/>
            <person name="Islam R."/>
            <person name="Rashid M.M."/>
            <person name="Khan S.A."/>
            <person name="Rahman M.S."/>
            <person name="Alam M."/>
            <person name="Yahiya A.S."/>
            <person name="Khan M.S."/>
            <person name="Azam M.S."/>
            <person name="Haque T."/>
            <person name="Lashkar M.Z.H."/>
            <person name="Akhand A.I."/>
            <person name="Morshed G."/>
            <person name="Roy S."/>
            <person name="Uddin K.S."/>
            <person name="Rabeya T."/>
            <person name="Hossain A.S."/>
            <person name="Chowdhury A."/>
            <person name="Snigdha A.R."/>
            <person name="Mortoza M.S."/>
            <person name="Matin S.A."/>
            <person name="Hoque S.M.E."/>
            <person name="Islam M.K."/>
            <person name="Roy D.K."/>
            <person name="Haider R."/>
            <person name="Moosa M.M."/>
            <person name="Elias S.M."/>
            <person name="Hasan A.M."/>
            <person name="Jahan S."/>
            <person name="Shafiuddin M."/>
            <person name="Mahmood N."/>
            <person name="Shommy N.S."/>
        </authorList>
    </citation>
    <scope>NUCLEOTIDE SEQUENCE [LARGE SCALE GENOMIC DNA]</scope>
    <source>
        <strain evidence="6">cv. O-4</strain>
    </source>
</reference>
<keyword evidence="6" id="KW-1185">Reference proteome</keyword>
<name>A0A1R3K3K5_9ROSI</name>
<organism evidence="5 6">
    <name type="scientific">Corchorus olitorius</name>
    <dbReference type="NCBI Taxonomy" id="93759"/>
    <lineage>
        <taxon>Eukaryota</taxon>
        <taxon>Viridiplantae</taxon>
        <taxon>Streptophyta</taxon>
        <taxon>Embryophyta</taxon>
        <taxon>Tracheophyta</taxon>
        <taxon>Spermatophyta</taxon>
        <taxon>Magnoliopsida</taxon>
        <taxon>eudicotyledons</taxon>
        <taxon>Gunneridae</taxon>
        <taxon>Pentapetalae</taxon>
        <taxon>rosids</taxon>
        <taxon>malvids</taxon>
        <taxon>Malvales</taxon>
        <taxon>Malvaceae</taxon>
        <taxon>Grewioideae</taxon>
        <taxon>Apeibeae</taxon>
        <taxon>Corchorus</taxon>
    </lineage>
</organism>
<sequence>MSCSEISQLPSTDIKEEEKLDEGYQKTYQKFDEIYPTLPKGDGWLGDGFGVGQFLQYQGFWIPSIPLRGIMLIHDHFKPRPTDIILSTSPKCGTTWLRALIFAIINRNSYDFHNHPLLSSNPQDLVLFFEGYIQEGGSTSFIESLPSPRFLSSHIPFSLFPNSMTSSSASACRFVYICRDPKDAFVSMWHFMNKLRARLELPPLPIEDAFELFHIGVSLNGPFWDHVLGFWKASLESPNKVLFLKYEHVKRDTSACVRKIAEFLELPFSADEENEGIVDKIVKLCSFENLSNLDVNKKVDDEKHRFIKNPEFFRKGRVGDWINHLTPEMAEILDQITKEKFQGIGLSFD</sequence>
<protein>
    <recommendedName>
        <fullName evidence="3">Sulfotransferase</fullName>
        <ecNumber evidence="3">2.8.2.-</ecNumber>
    </recommendedName>
</protein>
<dbReference type="SUPFAM" id="SSF52540">
    <property type="entry name" value="P-loop containing nucleoside triphosphate hydrolases"/>
    <property type="match status" value="1"/>
</dbReference>
<evidence type="ECO:0000256" key="3">
    <source>
        <dbReference type="RuleBase" id="RU361155"/>
    </source>
</evidence>
<comment type="similarity">
    <text evidence="1 3">Belongs to the sulfotransferase 1 family.</text>
</comment>
<evidence type="ECO:0000313" key="5">
    <source>
        <dbReference type="EMBL" id="OMP01651.1"/>
    </source>
</evidence>
<evidence type="ECO:0000256" key="2">
    <source>
        <dbReference type="ARBA" id="ARBA00022679"/>
    </source>
</evidence>
<dbReference type="Pfam" id="PF00685">
    <property type="entry name" value="Sulfotransfer_1"/>
    <property type="match status" value="1"/>
</dbReference>
<dbReference type="GO" id="GO:0008146">
    <property type="term" value="F:sulfotransferase activity"/>
    <property type="evidence" value="ECO:0007669"/>
    <property type="project" value="InterPro"/>
</dbReference>
<dbReference type="EC" id="2.8.2.-" evidence="3"/>
<keyword evidence="2 3" id="KW-0808">Transferase</keyword>
<evidence type="ECO:0000313" key="6">
    <source>
        <dbReference type="Proteomes" id="UP000187203"/>
    </source>
</evidence>
<dbReference type="OrthoDB" id="205623at2759"/>
<evidence type="ECO:0000256" key="1">
    <source>
        <dbReference type="ARBA" id="ARBA00005771"/>
    </source>
</evidence>
<proteinExistence type="inferred from homology"/>
<dbReference type="Gene3D" id="3.40.50.300">
    <property type="entry name" value="P-loop containing nucleotide triphosphate hydrolases"/>
    <property type="match status" value="1"/>
</dbReference>
<dbReference type="AlphaFoldDB" id="A0A1R3K3K5"/>
<comment type="caution">
    <text evidence="5">The sequence shown here is derived from an EMBL/GenBank/DDBJ whole genome shotgun (WGS) entry which is preliminary data.</text>
</comment>
<evidence type="ECO:0000259" key="4">
    <source>
        <dbReference type="Pfam" id="PF00685"/>
    </source>
</evidence>
<gene>
    <name evidence="5" type="ORF">COLO4_11694</name>
</gene>
<dbReference type="Proteomes" id="UP000187203">
    <property type="component" value="Unassembled WGS sequence"/>
</dbReference>
<dbReference type="InterPro" id="IPR027417">
    <property type="entry name" value="P-loop_NTPase"/>
</dbReference>